<dbReference type="PANTHER" id="PTHR43778:SF2">
    <property type="entry name" value="PYRUVATE CARBOXYLASE, MITOCHONDRIAL"/>
    <property type="match status" value="1"/>
</dbReference>
<comment type="caution">
    <text evidence="1">The sequence shown here is derived from an EMBL/GenBank/DDBJ whole genome shotgun (WGS) entry which is preliminary data.</text>
</comment>
<evidence type="ECO:0000313" key="2">
    <source>
        <dbReference type="Proteomes" id="UP000005481"/>
    </source>
</evidence>
<dbReference type="Proteomes" id="UP000005481">
    <property type="component" value="Unassembled WGS sequence"/>
</dbReference>
<accession>G9YGS2</accession>
<dbReference type="GO" id="GO:0005737">
    <property type="term" value="C:cytoplasm"/>
    <property type="evidence" value="ECO:0007669"/>
    <property type="project" value="TreeGrafter"/>
</dbReference>
<dbReference type="EMBL" id="AGCJ01000030">
    <property type="protein sequence ID" value="EHM41620.1"/>
    <property type="molecule type" value="Genomic_DNA"/>
</dbReference>
<reference evidence="1 2" key="1">
    <citation type="submission" date="2011-08" db="EMBL/GenBank/DDBJ databases">
        <authorList>
            <person name="Weinstock G."/>
            <person name="Sodergren E."/>
            <person name="Clifton S."/>
            <person name="Fulton L."/>
            <person name="Fulton B."/>
            <person name="Courtney L."/>
            <person name="Fronick C."/>
            <person name="Harrison M."/>
            <person name="Strong C."/>
            <person name="Farmer C."/>
            <person name="Delahaunty K."/>
            <person name="Markovic C."/>
            <person name="Hall O."/>
            <person name="Minx P."/>
            <person name="Tomlinson C."/>
            <person name="Mitreva M."/>
            <person name="Hou S."/>
            <person name="Chen J."/>
            <person name="Wollam A."/>
            <person name="Pepin K.H."/>
            <person name="Johnson M."/>
            <person name="Bhonagiri V."/>
            <person name="Zhang X."/>
            <person name="Suruliraj S."/>
            <person name="Warren W."/>
            <person name="Chinwalla A."/>
            <person name="Mardis E.R."/>
            <person name="Wilson R.K."/>
        </authorList>
    </citation>
    <scope>NUCLEOTIDE SEQUENCE [LARGE SCALE GENOMIC DNA]</scope>
    <source>
        <strain evidence="1 2">F0357</strain>
    </source>
</reference>
<dbReference type="InterPro" id="IPR013785">
    <property type="entry name" value="Aldolase_TIM"/>
</dbReference>
<keyword evidence="2" id="KW-1185">Reference proteome</keyword>
<dbReference type="STRING" id="861450.HMPREF0080_00842"/>
<dbReference type="PATRIC" id="fig|861450.3.peg.796"/>
<proteinExistence type="predicted"/>
<name>G9YGS2_9FIRM</name>
<dbReference type="PANTHER" id="PTHR43778">
    <property type="entry name" value="PYRUVATE CARBOXYLASE"/>
    <property type="match status" value="1"/>
</dbReference>
<sequence length="202" mass="23454">MRFLDEDPWERLRTLKKYLKKTPLQMLFRGQNILGYRHYADDMVYEFVNRAVDNGIDIIRVFDALNDSRNLEAAVKAGKDTKSVHVQGAMVYTVSPIHTLESFTKGAVELQEMGVDSLCIKDMSGLLAPYDAYNLVRMLKKHLTVPTDLRQETSYMNRRWRRPSTQQHDNRFHPSLPGRGSSDLYAYALPQWTDVRRAVQFP</sequence>
<dbReference type="InterPro" id="IPR055268">
    <property type="entry name" value="PCB-like"/>
</dbReference>
<organism evidence="1 2">
    <name type="scientific">Anaeroglobus geminatus F0357</name>
    <dbReference type="NCBI Taxonomy" id="861450"/>
    <lineage>
        <taxon>Bacteria</taxon>
        <taxon>Bacillati</taxon>
        <taxon>Bacillota</taxon>
        <taxon>Negativicutes</taxon>
        <taxon>Veillonellales</taxon>
        <taxon>Veillonellaceae</taxon>
        <taxon>Anaeroglobus</taxon>
    </lineage>
</organism>
<gene>
    <name evidence="1" type="ORF">HMPREF0080_00842</name>
</gene>
<dbReference type="GO" id="GO:0004736">
    <property type="term" value="F:pyruvate carboxylase activity"/>
    <property type="evidence" value="ECO:0007669"/>
    <property type="project" value="TreeGrafter"/>
</dbReference>
<dbReference type="GO" id="GO:0006094">
    <property type="term" value="P:gluconeogenesis"/>
    <property type="evidence" value="ECO:0007669"/>
    <property type="project" value="TreeGrafter"/>
</dbReference>
<dbReference type="Gene3D" id="3.20.20.70">
    <property type="entry name" value="Aldolase class I"/>
    <property type="match status" value="1"/>
</dbReference>
<evidence type="ECO:0000313" key="1">
    <source>
        <dbReference type="EMBL" id="EHM41620.1"/>
    </source>
</evidence>
<protein>
    <submittedName>
        <fullName evidence="1">HMGL-like protein</fullName>
    </submittedName>
</protein>
<dbReference type="SUPFAM" id="SSF51569">
    <property type="entry name" value="Aldolase"/>
    <property type="match status" value="1"/>
</dbReference>
<dbReference type="eggNOG" id="COG5016">
    <property type="taxonomic scope" value="Bacteria"/>
</dbReference>
<dbReference type="AlphaFoldDB" id="G9YGS2"/>
<dbReference type="HOGENOM" id="CLU_1352310_0_0_9"/>